<sequence>MTAVRLKSFKFKQRRPSRESAPTAEHAATAPEKFRRRLSHRLPGSLHVASAPPLEKQGTTSIDQGRETKREYSGQVSTP</sequence>
<evidence type="ECO:0000313" key="2">
    <source>
        <dbReference type="EMBL" id="KHN22463.1"/>
    </source>
</evidence>
<feature type="compositionally biased region" description="Low complexity" evidence="1">
    <location>
        <begin position="21"/>
        <end position="31"/>
    </location>
</feature>
<reference evidence="2" key="1">
    <citation type="submission" date="2014-07" db="EMBL/GenBank/DDBJ databases">
        <title>Identification of a novel salt tolerance gene in wild soybean by whole-genome sequencing.</title>
        <authorList>
            <person name="Lam H.-M."/>
            <person name="Qi X."/>
            <person name="Li M.-W."/>
            <person name="Liu X."/>
            <person name="Xie M."/>
            <person name="Ni M."/>
            <person name="Xu X."/>
        </authorList>
    </citation>
    <scope>NUCLEOTIDE SEQUENCE [LARGE SCALE GENOMIC DNA]</scope>
    <source>
        <tissue evidence="2">Root</tissue>
    </source>
</reference>
<dbReference type="EMBL" id="KN657306">
    <property type="protein sequence ID" value="KHN22463.1"/>
    <property type="molecule type" value="Genomic_DNA"/>
</dbReference>
<protein>
    <submittedName>
        <fullName evidence="2">Uncharacterized protein</fullName>
    </submittedName>
</protein>
<dbReference type="AlphaFoldDB" id="A0A0B2QRG2"/>
<gene>
    <name evidence="2" type="ORF">glysoja_024972</name>
</gene>
<organism evidence="2">
    <name type="scientific">Glycine soja</name>
    <name type="common">Wild soybean</name>
    <dbReference type="NCBI Taxonomy" id="3848"/>
    <lineage>
        <taxon>Eukaryota</taxon>
        <taxon>Viridiplantae</taxon>
        <taxon>Streptophyta</taxon>
        <taxon>Embryophyta</taxon>
        <taxon>Tracheophyta</taxon>
        <taxon>Spermatophyta</taxon>
        <taxon>Magnoliopsida</taxon>
        <taxon>eudicotyledons</taxon>
        <taxon>Gunneridae</taxon>
        <taxon>Pentapetalae</taxon>
        <taxon>rosids</taxon>
        <taxon>fabids</taxon>
        <taxon>Fabales</taxon>
        <taxon>Fabaceae</taxon>
        <taxon>Papilionoideae</taxon>
        <taxon>50 kb inversion clade</taxon>
        <taxon>NPAAA clade</taxon>
        <taxon>indigoferoid/millettioid clade</taxon>
        <taxon>Phaseoleae</taxon>
        <taxon>Glycine</taxon>
        <taxon>Glycine subgen. Soja</taxon>
    </lineage>
</organism>
<name>A0A0B2QRG2_GLYSO</name>
<dbReference type="Proteomes" id="UP000053555">
    <property type="component" value="Unassembled WGS sequence"/>
</dbReference>
<evidence type="ECO:0000256" key="1">
    <source>
        <dbReference type="SAM" id="MobiDB-lite"/>
    </source>
</evidence>
<accession>A0A0B2QRG2</accession>
<feature type="region of interest" description="Disordered" evidence="1">
    <location>
        <begin position="1"/>
        <end position="79"/>
    </location>
</feature>
<proteinExistence type="predicted"/>